<accession>A0A653D3Q1</accession>
<keyword evidence="4 7" id="KW-0812">Transmembrane</keyword>
<protein>
    <recommendedName>
        <fullName evidence="3">ER membrane protein complex subunit 3</fullName>
    </recommendedName>
</protein>
<sequence>MSRDLIVDPQIRSWVFLPLVVGILRHYASILLSSQKKVELQQLADSQFIIRARVLRENCSYIPQHSFLMETKRSTKKR</sequence>
<dbReference type="PANTHER" id="PTHR13116:SF5">
    <property type="entry name" value="ER MEMBRANE PROTEIN COMPLEX SUBUNIT 3"/>
    <property type="match status" value="1"/>
</dbReference>
<feature type="transmembrane region" description="Helical" evidence="7">
    <location>
        <begin position="12"/>
        <end position="32"/>
    </location>
</feature>
<keyword evidence="9" id="KW-1185">Reference proteome</keyword>
<dbReference type="EMBL" id="CAACVG010009721">
    <property type="protein sequence ID" value="VEN53976.1"/>
    <property type="molecule type" value="Genomic_DNA"/>
</dbReference>
<evidence type="ECO:0000256" key="5">
    <source>
        <dbReference type="ARBA" id="ARBA00022989"/>
    </source>
</evidence>
<dbReference type="GO" id="GO:0072546">
    <property type="term" value="C:EMC complex"/>
    <property type="evidence" value="ECO:0007669"/>
    <property type="project" value="TreeGrafter"/>
</dbReference>
<evidence type="ECO:0000256" key="6">
    <source>
        <dbReference type="ARBA" id="ARBA00023136"/>
    </source>
</evidence>
<evidence type="ECO:0000256" key="4">
    <source>
        <dbReference type="ARBA" id="ARBA00022692"/>
    </source>
</evidence>
<comment type="similarity">
    <text evidence="2">Belongs to the EMC3 family.</text>
</comment>
<organism evidence="8 9">
    <name type="scientific">Callosobruchus maculatus</name>
    <name type="common">Southern cowpea weevil</name>
    <name type="synonym">Pulse bruchid</name>
    <dbReference type="NCBI Taxonomy" id="64391"/>
    <lineage>
        <taxon>Eukaryota</taxon>
        <taxon>Metazoa</taxon>
        <taxon>Ecdysozoa</taxon>
        <taxon>Arthropoda</taxon>
        <taxon>Hexapoda</taxon>
        <taxon>Insecta</taxon>
        <taxon>Pterygota</taxon>
        <taxon>Neoptera</taxon>
        <taxon>Endopterygota</taxon>
        <taxon>Coleoptera</taxon>
        <taxon>Polyphaga</taxon>
        <taxon>Cucujiformia</taxon>
        <taxon>Chrysomeloidea</taxon>
        <taxon>Chrysomelidae</taxon>
        <taxon>Bruchinae</taxon>
        <taxon>Bruchini</taxon>
        <taxon>Callosobruchus</taxon>
    </lineage>
</organism>
<dbReference type="OrthoDB" id="6745403at2759"/>
<evidence type="ECO:0000313" key="9">
    <source>
        <dbReference type="Proteomes" id="UP000410492"/>
    </source>
</evidence>
<dbReference type="PANTHER" id="PTHR13116">
    <property type="entry name" value="ER MEMBRANE PROTEIN COMPLEX SUBUNIT 3"/>
    <property type="match status" value="1"/>
</dbReference>
<feature type="non-terminal residue" evidence="8">
    <location>
        <position position="78"/>
    </location>
</feature>
<name>A0A653D3Q1_CALMS</name>
<gene>
    <name evidence="8" type="ORF">CALMAC_LOCUS13605</name>
</gene>
<evidence type="ECO:0000256" key="3">
    <source>
        <dbReference type="ARBA" id="ARBA00020822"/>
    </source>
</evidence>
<keyword evidence="6 7" id="KW-0472">Membrane</keyword>
<dbReference type="GO" id="GO:0034975">
    <property type="term" value="P:protein folding in endoplasmic reticulum"/>
    <property type="evidence" value="ECO:0007669"/>
    <property type="project" value="TreeGrafter"/>
</dbReference>
<dbReference type="Proteomes" id="UP000410492">
    <property type="component" value="Unassembled WGS sequence"/>
</dbReference>
<keyword evidence="5 7" id="KW-1133">Transmembrane helix</keyword>
<dbReference type="AlphaFoldDB" id="A0A653D3Q1"/>
<dbReference type="InterPro" id="IPR008568">
    <property type="entry name" value="EMC3"/>
</dbReference>
<evidence type="ECO:0000256" key="1">
    <source>
        <dbReference type="ARBA" id="ARBA00004141"/>
    </source>
</evidence>
<comment type="subcellular location">
    <subcellularLocation>
        <location evidence="1">Membrane</location>
        <topology evidence="1">Multi-pass membrane protein</topology>
    </subcellularLocation>
</comment>
<proteinExistence type="inferred from homology"/>
<evidence type="ECO:0000313" key="8">
    <source>
        <dbReference type="EMBL" id="VEN53976.1"/>
    </source>
</evidence>
<evidence type="ECO:0000256" key="7">
    <source>
        <dbReference type="SAM" id="Phobius"/>
    </source>
</evidence>
<dbReference type="Pfam" id="PF01956">
    <property type="entry name" value="EMC3_TMCO1"/>
    <property type="match status" value="1"/>
</dbReference>
<dbReference type="InterPro" id="IPR002809">
    <property type="entry name" value="EMC3/TMCO1"/>
</dbReference>
<reference evidence="8 9" key="1">
    <citation type="submission" date="2019-01" db="EMBL/GenBank/DDBJ databases">
        <authorList>
            <person name="Sayadi A."/>
        </authorList>
    </citation>
    <scope>NUCLEOTIDE SEQUENCE [LARGE SCALE GENOMIC DNA]</scope>
</reference>
<evidence type="ECO:0000256" key="2">
    <source>
        <dbReference type="ARBA" id="ARBA00005376"/>
    </source>
</evidence>